<organism evidence="6 7">
    <name type="scientific">Hypholoma sublateritium (strain FD-334 SS-4)</name>
    <dbReference type="NCBI Taxonomy" id="945553"/>
    <lineage>
        <taxon>Eukaryota</taxon>
        <taxon>Fungi</taxon>
        <taxon>Dikarya</taxon>
        <taxon>Basidiomycota</taxon>
        <taxon>Agaricomycotina</taxon>
        <taxon>Agaricomycetes</taxon>
        <taxon>Agaricomycetidae</taxon>
        <taxon>Agaricales</taxon>
        <taxon>Agaricineae</taxon>
        <taxon>Strophariaceae</taxon>
        <taxon>Hypholoma</taxon>
    </lineage>
</organism>
<proteinExistence type="inferred from homology"/>
<dbReference type="GO" id="GO:0032131">
    <property type="term" value="F:alkylated DNA binding"/>
    <property type="evidence" value="ECO:0007669"/>
    <property type="project" value="TreeGrafter"/>
</dbReference>
<dbReference type="GO" id="GO:0006307">
    <property type="term" value="P:DNA alkylation repair"/>
    <property type="evidence" value="ECO:0007669"/>
    <property type="project" value="TreeGrafter"/>
</dbReference>
<dbReference type="STRING" id="945553.A0A0D2NTL7"/>
<dbReference type="Gene3D" id="1.10.340.30">
    <property type="entry name" value="Hypothetical protein, domain 2"/>
    <property type="match status" value="1"/>
</dbReference>
<dbReference type="GO" id="GO:0008725">
    <property type="term" value="F:DNA-3-methyladenine glycosylase activity"/>
    <property type="evidence" value="ECO:0007669"/>
    <property type="project" value="TreeGrafter"/>
</dbReference>
<dbReference type="SUPFAM" id="SSF48150">
    <property type="entry name" value="DNA-glycosylase"/>
    <property type="match status" value="1"/>
</dbReference>
<dbReference type="EMBL" id="KN817572">
    <property type="protein sequence ID" value="KJA19936.1"/>
    <property type="molecule type" value="Genomic_DNA"/>
</dbReference>
<dbReference type="InterPro" id="IPR011257">
    <property type="entry name" value="DNA_glycosylase"/>
</dbReference>
<keyword evidence="7" id="KW-1185">Reference proteome</keyword>
<dbReference type="Gene3D" id="1.10.1670.40">
    <property type="match status" value="2"/>
</dbReference>
<feature type="domain" description="HhH-GPD" evidence="5">
    <location>
        <begin position="138"/>
        <end position="303"/>
    </location>
</feature>
<evidence type="ECO:0000256" key="2">
    <source>
        <dbReference type="ARBA" id="ARBA00022763"/>
    </source>
</evidence>
<dbReference type="PANTHER" id="PTHR43003">
    <property type="entry name" value="DNA-3-METHYLADENINE GLYCOSYLASE"/>
    <property type="match status" value="1"/>
</dbReference>
<dbReference type="Pfam" id="PF00730">
    <property type="entry name" value="HhH-GPD"/>
    <property type="match status" value="1"/>
</dbReference>
<keyword evidence="2" id="KW-0227">DNA damage</keyword>
<keyword evidence="3" id="KW-0234">DNA repair</keyword>
<dbReference type="InterPro" id="IPR003265">
    <property type="entry name" value="HhH-GPD_domain"/>
</dbReference>
<dbReference type="OMA" id="GVYYMWS"/>
<evidence type="ECO:0000313" key="6">
    <source>
        <dbReference type="EMBL" id="KJA19936.1"/>
    </source>
</evidence>
<accession>A0A0D2NTL7</accession>
<dbReference type="CDD" id="cd00056">
    <property type="entry name" value="ENDO3c"/>
    <property type="match status" value="1"/>
</dbReference>
<dbReference type="OrthoDB" id="415889at2759"/>
<dbReference type="GO" id="GO:0043916">
    <property type="term" value="F:DNA-7-methylguanine glycosylase activity"/>
    <property type="evidence" value="ECO:0007669"/>
    <property type="project" value="TreeGrafter"/>
</dbReference>
<feature type="region of interest" description="Disordered" evidence="4">
    <location>
        <begin position="285"/>
        <end position="342"/>
    </location>
</feature>
<feature type="compositionally biased region" description="Low complexity" evidence="4">
    <location>
        <begin position="310"/>
        <end position="325"/>
    </location>
</feature>
<dbReference type="AlphaFoldDB" id="A0A0D2NTL7"/>
<dbReference type="SMART" id="SM00478">
    <property type="entry name" value="ENDO3c"/>
    <property type="match status" value="1"/>
</dbReference>
<evidence type="ECO:0000256" key="1">
    <source>
        <dbReference type="ARBA" id="ARBA00010817"/>
    </source>
</evidence>
<dbReference type="Proteomes" id="UP000054270">
    <property type="component" value="Unassembled WGS sequence"/>
</dbReference>
<evidence type="ECO:0000259" key="5">
    <source>
        <dbReference type="SMART" id="SM00478"/>
    </source>
</evidence>
<evidence type="ECO:0000256" key="4">
    <source>
        <dbReference type="SAM" id="MobiDB-lite"/>
    </source>
</evidence>
<dbReference type="GO" id="GO:0032993">
    <property type="term" value="C:protein-DNA complex"/>
    <property type="evidence" value="ECO:0007669"/>
    <property type="project" value="TreeGrafter"/>
</dbReference>
<protein>
    <recommendedName>
        <fullName evidence="5">HhH-GPD domain-containing protein</fullName>
    </recommendedName>
</protein>
<dbReference type="InterPro" id="IPR051912">
    <property type="entry name" value="Alkylbase_DNA_Glycosylase/TA"/>
</dbReference>
<sequence>MPVVRRSSTRAALAAAANISELAPTPATEEIKIKTKTPRKRKAATELVKDTQKIPKPDTVNDKADIAITASASATADVQDDPETDFVPAVLTFNFDHAKEHLIQVDNRFEDLFSKMPCKPFEHLEQVHPFRALATSILGQQISWLAARSITHKFIRLYDQSIPENPTDEERKAVSFFPSPRQVASTELATLRTAGLSGRKAEYIQDLAARFADGRLSTTKLLNADDEELAEMLIEVRGIGRWTVDMFAIFSLRRPDILPVGDLGVQRGVVRWFLSLHSPVHNYSISPEKVGGTATPKKAKGKKSTKADELPALDSADSLALGTSSVPPGNTSDETADVPSLPPTFTPSIKETLNKTATTATVPLPTGMDVAVLKSRLSGKNKVKGAILTPPEMAALTECWKPYRSLGVYYMWSLAEAST</sequence>
<evidence type="ECO:0000313" key="7">
    <source>
        <dbReference type="Proteomes" id="UP000054270"/>
    </source>
</evidence>
<dbReference type="GO" id="GO:0005634">
    <property type="term" value="C:nucleus"/>
    <property type="evidence" value="ECO:0007669"/>
    <property type="project" value="TreeGrafter"/>
</dbReference>
<evidence type="ECO:0000256" key="3">
    <source>
        <dbReference type="ARBA" id="ARBA00023204"/>
    </source>
</evidence>
<dbReference type="GO" id="GO:0006285">
    <property type="term" value="P:base-excision repair, AP site formation"/>
    <property type="evidence" value="ECO:0007669"/>
    <property type="project" value="UniProtKB-ARBA"/>
</dbReference>
<dbReference type="FunFam" id="1.10.340.30:FF:000004">
    <property type="entry name" value="DNA-3-methyladenine glycosylase II"/>
    <property type="match status" value="1"/>
</dbReference>
<dbReference type="PANTHER" id="PTHR43003:SF5">
    <property type="entry name" value="DNA-3-METHYLADENINE GLYCOSYLASE"/>
    <property type="match status" value="1"/>
</dbReference>
<name>A0A0D2NTL7_HYPSF</name>
<reference evidence="7" key="1">
    <citation type="submission" date="2014-04" db="EMBL/GenBank/DDBJ databases">
        <title>Evolutionary Origins and Diversification of the Mycorrhizal Mutualists.</title>
        <authorList>
            <consortium name="DOE Joint Genome Institute"/>
            <consortium name="Mycorrhizal Genomics Consortium"/>
            <person name="Kohler A."/>
            <person name="Kuo A."/>
            <person name="Nagy L.G."/>
            <person name="Floudas D."/>
            <person name="Copeland A."/>
            <person name="Barry K.W."/>
            <person name="Cichocki N."/>
            <person name="Veneault-Fourrey C."/>
            <person name="LaButti K."/>
            <person name="Lindquist E.A."/>
            <person name="Lipzen A."/>
            <person name="Lundell T."/>
            <person name="Morin E."/>
            <person name="Murat C."/>
            <person name="Riley R."/>
            <person name="Ohm R."/>
            <person name="Sun H."/>
            <person name="Tunlid A."/>
            <person name="Henrissat B."/>
            <person name="Grigoriev I.V."/>
            <person name="Hibbett D.S."/>
            <person name="Martin F."/>
        </authorList>
    </citation>
    <scope>NUCLEOTIDE SEQUENCE [LARGE SCALE GENOMIC DNA]</scope>
    <source>
        <strain evidence="7">FD-334 SS-4</strain>
    </source>
</reference>
<comment type="similarity">
    <text evidence="1">Belongs to the alkylbase DNA glycosidase AlkA family.</text>
</comment>
<gene>
    <name evidence="6" type="ORF">HYPSUDRAFT_204187</name>
</gene>